<evidence type="ECO:0000313" key="14">
    <source>
        <dbReference type="Proteomes" id="UP001465755"/>
    </source>
</evidence>
<dbReference type="GO" id="GO:0004239">
    <property type="term" value="F:initiator methionyl aminopeptidase activity"/>
    <property type="evidence" value="ECO:0007669"/>
    <property type="project" value="UniProtKB-UniRule"/>
</dbReference>
<evidence type="ECO:0000256" key="1">
    <source>
        <dbReference type="ARBA" id="ARBA00022438"/>
    </source>
</evidence>
<accession>A0AAW1NLF9</accession>
<comment type="catalytic activity">
    <reaction evidence="8 10">
        <text>Release of N-terminal amino acids, preferentially methionine, from peptides and arylamides.</text>
        <dbReference type="EC" id="3.4.11.18"/>
    </reaction>
</comment>
<feature type="binding site" evidence="8">
    <location>
        <position position="220"/>
    </location>
    <ligand>
        <name>Zn(2+)</name>
        <dbReference type="ChEBI" id="CHEBI:29105"/>
        <label>3</label>
    </ligand>
</feature>
<evidence type="ECO:0000256" key="8">
    <source>
        <dbReference type="HAMAP-Rule" id="MF_03174"/>
    </source>
</evidence>
<keyword evidence="14" id="KW-1185">Reference proteome</keyword>
<evidence type="ECO:0000313" key="13">
    <source>
        <dbReference type="EMBL" id="KAK9784874.1"/>
    </source>
</evidence>
<dbReference type="EMBL" id="JALJOQ010000327">
    <property type="protein sequence ID" value="KAK9784874.1"/>
    <property type="molecule type" value="Genomic_DNA"/>
</dbReference>
<dbReference type="EC" id="3.4.11.18" evidence="10"/>
<proteinExistence type="inferred from homology"/>
<dbReference type="PROSITE" id="PS00680">
    <property type="entry name" value="MAP_1"/>
    <property type="match status" value="1"/>
</dbReference>
<dbReference type="PANTHER" id="PTHR43330:SF7">
    <property type="entry name" value="METHIONINE AMINOPEPTIDASE 1"/>
    <property type="match status" value="1"/>
</dbReference>
<feature type="binding site" evidence="8">
    <location>
        <position position="359"/>
    </location>
    <ligand>
        <name>Zn(2+)</name>
        <dbReference type="ChEBI" id="CHEBI:29105"/>
        <label>4</label>
        <note>catalytic</note>
    </ligand>
</feature>
<dbReference type="GO" id="GO:0005829">
    <property type="term" value="C:cytosol"/>
    <property type="evidence" value="ECO:0007669"/>
    <property type="project" value="TreeGrafter"/>
</dbReference>
<evidence type="ECO:0000256" key="9">
    <source>
        <dbReference type="PROSITE-ProRule" id="PRU01357"/>
    </source>
</evidence>
<comment type="caution">
    <text evidence="13">The sequence shown here is derived from an EMBL/GenBank/DDBJ whole genome shotgun (WGS) entry which is preliminary data.</text>
</comment>
<comment type="function">
    <text evidence="8 10">Cotranslationally removes the N-terminal methionine from nascent proteins. The N-terminal methionine is often cleaved when the second residue in the primary sequence is small and uncharged (Met-Ala-, Cys, Gly, Pro, Ser, Thr, or Val).</text>
</comment>
<comment type="cofactor">
    <cofactor evidence="8">
        <name>Zn(2+)</name>
        <dbReference type="ChEBI" id="CHEBI:29105"/>
    </cofactor>
    <cofactor evidence="8">
        <name>Co(2+)</name>
        <dbReference type="ChEBI" id="CHEBI:48828"/>
    </cofactor>
    <cofactor evidence="8">
        <name>Mn(2+)</name>
        <dbReference type="ChEBI" id="CHEBI:29035"/>
    </cofactor>
    <cofactor evidence="8">
        <name>Fe(2+)</name>
        <dbReference type="ChEBI" id="CHEBI:29033"/>
    </cofactor>
    <text evidence="8">Binds 2 divalent metal cations per subunit. Has a high-affinity and a low affinity metal-binding site. The true nature of the physiological cofactor is under debate. The enzyme is active with zinc, cobalt, manganese or divalent iron ions. Has high activity with zinc; zinc cofactor is transferred into the active site region by the ZNG1 zinc chaperone.</text>
</comment>
<organism evidence="13 14">
    <name type="scientific">Symbiochloris irregularis</name>
    <dbReference type="NCBI Taxonomy" id="706552"/>
    <lineage>
        <taxon>Eukaryota</taxon>
        <taxon>Viridiplantae</taxon>
        <taxon>Chlorophyta</taxon>
        <taxon>core chlorophytes</taxon>
        <taxon>Trebouxiophyceae</taxon>
        <taxon>Trebouxiales</taxon>
        <taxon>Trebouxiaceae</taxon>
        <taxon>Symbiochloris</taxon>
    </lineage>
</organism>
<comment type="similarity">
    <text evidence="8 9">Belongs to the peptidase M24A family. Methionine aminopeptidase type 1 subfamily.</text>
</comment>
<feature type="binding site" evidence="8">
    <location>
        <position position="231"/>
    </location>
    <ligand>
        <name>Zn(2+)</name>
        <dbReference type="ChEBI" id="CHEBI:29105"/>
        <label>4</label>
        <note>catalytic</note>
    </ligand>
</feature>
<reference evidence="13 14" key="1">
    <citation type="journal article" date="2024" name="Nat. Commun.">
        <title>Phylogenomics reveals the evolutionary origins of lichenization in chlorophyte algae.</title>
        <authorList>
            <person name="Puginier C."/>
            <person name="Libourel C."/>
            <person name="Otte J."/>
            <person name="Skaloud P."/>
            <person name="Haon M."/>
            <person name="Grisel S."/>
            <person name="Petersen M."/>
            <person name="Berrin J.G."/>
            <person name="Delaux P.M."/>
            <person name="Dal Grande F."/>
            <person name="Keller J."/>
        </authorList>
    </citation>
    <scope>NUCLEOTIDE SEQUENCE [LARGE SCALE GENOMIC DNA]</scope>
    <source>
        <strain evidence="13 14">SAG 2036</strain>
    </source>
</reference>
<evidence type="ECO:0000256" key="6">
    <source>
        <dbReference type="ARBA" id="ARBA00022801"/>
    </source>
</evidence>
<keyword evidence="1 8" id="KW-0031">Aminopeptidase</keyword>
<dbReference type="HAMAP" id="MF_01974">
    <property type="entry name" value="MetAP_1"/>
    <property type="match status" value="1"/>
</dbReference>
<dbReference type="AlphaFoldDB" id="A0AAW1NLF9"/>
<keyword evidence="5 9" id="KW-0863">Zinc-finger</keyword>
<feature type="binding site" evidence="8">
    <location>
        <position position="302"/>
    </location>
    <ligand>
        <name>a protein</name>
        <dbReference type="ChEBI" id="CHEBI:16541"/>
    </ligand>
    <ligandPart>
        <name>N-terminal L-methionine residue</name>
        <dbReference type="ChEBI" id="CHEBI:64731"/>
    </ligandPart>
</feature>
<dbReference type="InterPro" id="IPR000994">
    <property type="entry name" value="Pept_M24"/>
</dbReference>
<keyword evidence="4 8" id="KW-0479">Metal-binding</keyword>
<dbReference type="SUPFAM" id="SSF55920">
    <property type="entry name" value="Creatinase/aminopeptidase"/>
    <property type="match status" value="1"/>
</dbReference>
<name>A0AAW1NLF9_9CHLO</name>
<gene>
    <name evidence="13" type="ORF">WJX73_001071</name>
</gene>
<sequence length="386" mass="42572">MTVDVSEELGAGAFLCHRCSKPAKLQCPKCQELKLAIKDSSFCSQDCFKAAWAEHKGVHKQATKDPWQYCTNKGLGRSAKEPVWNWTGQLRPTPIGPRRSVPDHIPKPEWAATGDAETERESRQQKSVPIWRGAQLEGIRAACRLAREVLDKAHAAVAPGVTTDEIDAVVHKATIDAGAYPSPLNYYNFPKSVCTSVNEVICHGIPDRRPLQDGDIVNVDVSVFYKGYHGDLNETYVVGDGVDEESKKLIKATSESLEKAIAAVKPGVRYRELGNIISQHIHANGFSVVKSYCGHGVGAHFHCAPNIPHYSHNKAVGIVREGQVFTIEPMVNAGAWQDTTWPDGWTAVTRDGTRSAQFEHTLYVTETGCEVLTARLPDSPPLWWQR</sequence>
<dbReference type="InterPro" id="IPR001714">
    <property type="entry name" value="Pept_M24_MAP"/>
</dbReference>
<dbReference type="Pfam" id="PF15801">
    <property type="entry name" value="zf-C6H2"/>
    <property type="match status" value="1"/>
</dbReference>
<evidence type="ECO:0000256" key="10">
    <source>
        <dbReference type="RuleBase" id="RU003653"/>
    </source>
</evidence>
<comment type="subcellular location">
    <subcellularLocation>
        <location evidence="8">Cytoplasm</location>
    </subcellularLocation>
</comment>
<evidence type="ECO:0000259" key="12">
    <source>
        <dbReference type="PROSITE" id="PS52013"/>
    </source>
</evidence>
<dbReference type="Pfam" id="PF00557">
    <property type="entry name" value="Peptidase_M24"/>
    <property type="match status" value="1"/>
</dbReference>
<dbReference type="InterPro" id="IPR036005">
    <property type="entry name" value="Creatinase/aminopeptidase-like"/>
</dbReference>
<comment type="cofactor">
    <cofactor evidence="10">
        <name>Co(2+)</name>
        <dbReference type="ChEBI" id="CHEBI:48828"/>
    </cofactor>
    <cofactor evidence="10">
        <name>Zn(2+)</name>
        <dbReference type="ChEBI" id="CHEBI:29105"/>
    </cofactor>
    <cofactor evidence="10">
        <name>Mn(2+)</name>
        <dbReference type="ChEBI" id="CHEBI:29035"/>
    </cofactor>
    <cofactor evidence="10">
        <name>Fe(2+)</name>
        <dbReference type="ChEBI" id="CHEBI:29033"/>
    </cofactor>
    <text evidence="10">Binds 2 divalent metal cations per subunit. Has a high-affinity and a low affinity metal-binding site. The true nature of the physiological cofactor is under debate. The enzyme is active with cobalt, zinc, manganese or divalent iron ions.</text>
</comment>
<evidence type="ECO:0000256" key="3">
    <source>
        <dbReference type="ARBA" id="ARBA00022670"/>
    </source>
</evidence>
<feature type="binding site" evidence="8">
    <location>
        <position position="203"/>
    </location>
    <ligand>
        <name>a protein</name>
        <dbReference type="ChEBI" id="CHEBI:16541"/>
    </ligand>
    <ligandPart>
        <name>N-terminal L-methionine residue</name>
        <dbReference type="ChEBI" id="CHEBI:64731"/>
    </ligandPart>
</feature>
<keyword evidence="2 8" id="KW-0963">Cytoplasm</keyword>
<evidence type="ECO:0000256" key="4">
    <source>
        <dbReference type="ARBA" id="ARBA00022723"/>
    </source>
</evidence>
<dbReference type="Proteomes" id="UP001465755">
    <property type="component" value="Unassembled WGS sequence"/>
</dbReference>
<dbReference type="GO" id="GO:0008270">
    <property type="term" value="F:zinc ion binding"/>
    <property type="evidence" value="ECO:0007669"/>
    <property type="project" value="UniProtKB-KW"/>
</dbReference>
<feature type="binding site" evidence="8">
    <location>
        <position position="328"/>
    </location>
    <ligand>
        <name>Zn(2+)</name>
        <dbReference type="ChEBI" id="CHEBI:29105"/>
        <label>4</label>
        <note>catalytic</note>
    </ligand>
</feature>
<keyword evidence="7" id="KW-0862">Zinc</keyword>
<evidence type="ECO:0000256" key="5">
    <source>
        <dbReference type="ARBA" id="ARBA00022771"/>
    </source>
</evidence>
<dbReference type="PRINTS" id="PR00599">
    <property type="entry name" value="MAPEPTIDASE"/>
</dbReference>
<dbReference type="CDD" id="cd01086">
    <property type="entry name" value="MetAP1"/>
    <property type="match status" value="1"/>
</dbReference>
<dbReference type="InterPro" id="IPR002467">
    <property type="entry name" value="Pept_M24A_MAP1"/>
</dbReference>
<dbReference type="Gene3D" id="6.10.140.2220">
    <property type="match status" value="1"/>
</dbReference>
<dbReference type="PROSITE" id="PS52013">
    <property type="entry name" value="ZF_C6H2"/>
    <property type="match status" value="1"/>
</dbReference>
<feature type="region of interest" description="Disordered" evidence="11">
    <location>
        <begin position="87"/>
        <end position="128"/>
    </location>
</feature>
<keyword evidence="3 8" id="KW-0645">Protease</keyword>
<keyword evidence="6 8" id="KW-0378">Hydrolase</keyword>
<dbReference type="GO" id="GO:0006508">
    <property type="term" value="P:proteolysis"/>
    <property type="evidence" value="ECO:0007669"/>
    <property type="project" value="UniProtKB-KW"/>
</dbReference>
<feature type="binding site" evidence="8">
    <location>
        <position position="295"/>
    </location>
    <ligand>
        <name>Zn(2+)</name>
        <dbReference type="ChEBI" id="CHEBI:29105"/>
        <label>4</label>
        <note>catalytic</note>
    </ligand>
</feature>
<dbReference type="Gene3D" id="3.90.230.10">
    <property type="entry name" value="Creatinase/methionine aminopeptidase superfamily"/>
    <property type="match status" value="1"/>
</dbReference>
<feature type="domain" description="C6H2-type" evidence="12">
    <location>
        <begin position="13"/>
        <end position="66"/>
    </location>
</feature>
<dbReference type="PANTHER" id="PTHR43330">
    <property type="entry name" value="METHIONINE AMINOPEPTIDASE"/>
    <property type="match status" value="1"/>
</dbReference>
<feature type="binding site" evidence="8">
    <location>
        <position position="359"/>
    </location>
    <ligand>
        <name>Zn(2+)</name>
        <dbReference type="ChEBI" id="CHEBI:29105"/>
        <label>3</label>
    </ligand>
</feature>
<evidence type="ECO:0000256" key="2">
    <source>
        <dbReference type="ARBA" id="ARBA00022490"/>
    </source>
</evidence>
<comment type="subunit">
    <text evidence="8">Associates with the 60S ribosomal subunit of the 80S translational complex.</text>
</comment>
<protein>
    <recommendedName>
        <fullName evidence="10">Methionine aminopeptidase</fullName>
        <ecNumber evidence="10">3.4.11.18</ecNumber>
    </recommendedName>
</protein>
<evidence type="ECO:0000256" key="7">
    <source>
        <dbReference type="ARBA" id="ARBA00022833"/>
    </source>
</evidence>
<dbReference type="GO" id="GO:0070006">
    <property type="term" value="F:metalloaminopeptidase activity"/>
    <property type="evidence" value="ECO:0007669"/>
    <property type="project" value="UniProtKB-UniRule"/>
</dbReference>
<feature type="binding site" evidence="8">
    <location>
        <position position="231"/>
    </location>
    <ligand>
        <name>Zn(2+)</name>
        <dbReference type="ChEBI" id="CHEBI:29105"/>
        <label>3</label>
    </ligand>
</feature>
<dbReference type="InterPro" id="IPR031615">
    <property type="entry name" value="Zfn-C6H2"/>
</dbReference>
<dbReference type="NCBIfam" id="TIGR00500">
    <property type="entry name" value="met_pdase_I"/>
    <property type="match status" value="1"/>
</dbReference>
<evidence type="ECO:0000256" key="11">
    <source>
        <dbReference type="SAM" id="MobiDB-lite"/>
    </source>
</evidence>